<dbReference type="RefSeq" id="WP_203996955.1">
    <property type="nucleotide sequence ID" value="NZ_BOPG01000032.1"/>
</dbReference>
<dbReference type="CDD" id="cd00146">
    <property type="entry name" value="PKD"/>
    <property type="match status" value="1"/>
</dbReference>
<feature type="signal peptide" evidence="2">
    <location>
        <begin position="1"/>
        <end position="31"/>
    </location>
</feature>
<accession>A0A8J4E117</accession>
<dbReference type="SMART" id="SM00089">
    <property type="entry name" value="PKD"/>
    <property type="match status" value="1"/>
</dbReference>
<evidence type="ECO:0000256" key="1">
    <source>
        <dbReference type="ARBA" id="ARBA00005564"/>
    </source>
</evidence>
<evidence type="ECO:0000256" key="2">
    <source>
        <dbReference type="SAM" id="SignalP"/>
    </source>
</evidence>
<dbReference type="InterPro" id="IPR019405">
    <property type="entry name" value="Lactonase_7-beta_prop"/>
</dbReference>
<sequence>MPLNITGRIRILAGVSLLATGVVATSGTAGAEPTAALPVAPAPARPVYVTNSDTPSISTFAVDVDTGRPTLADASVKAREGVRQLAFTSDGRRAWAANADEIGTISAYTVGAGGRLAPAGTVYTGGDTPLGIVVTPRGHTLYVAHVVSNTVTAFTINPDGSLTPIDTEATAVANPRGLALTPDGRYLYAGHGDPGPGRDTSVGAITTFAVNRDGSLTAVGAPIRVGRFCGAITVTPDGRRLYLVCQDTDGIVGFAIGSTGQLTPLPGSPYPVADCPEGITTSPDGRFVYVASPGGACPTGEGPGAVSAFAAGSDGALTELPGSPIPAGDFPFPVGITTMPNGRFVFTSGGDDSGLLGAFGVGTAGTLLPFADSPFETGGEGPAYNSAAVLPNQGPVAAFATRVAGRSVTVDASGSTDPDGTVARYRWDFGDGTTLTTAGPRATHVYPRAGTFRVTLVVTDNEGCSTTLVATGQAVLCNGTAAATTTQAVVVRG</sequence>
<dbReference type="PROSITE" id="PS50093">
    <property type="entry name" value="PKD"/>
    <property type="match status" value="1"/>
</dbReference>
<keyword evidence="2" id="KW-0732">Signal</keyword>
<dbReference type="Gene3D" id="2.130.10.10">
    <property type="entry name" value="YVTN repeat-like/Quinoprotein amine dehydrogenase"/>
    <property type="match status" value="3"/>
</dbReference>
<reference evidence="4" key="1">
    <citation type="submission" date="2021-01" db="EMBL/GenBank/DDBJ databases">
        <title>Whole genome shotgun sequence of Virgisporangium aurantiacum NBRC 16421.</title>
        <authorList>
            <person name="Komaki H."/>
            <person name="Tamura T."/>
        </authorList>
    </citation>
    <scope>NUCLEOTIDE SEQUENCE</scope>
    <source>
        <strain evidence="4">NBRC 16421</strain>
    </source>
</reference>
<dbReference type="GO" id="GO:0017057">
    <property type="term" value="F:6-phosphogluconolactonase activity"/>
    <property type="evidence" value="ECO:0007669"/>
    <property type="project" value="TreeGrafter"/>
</dbReference>
<organism evidence="4 5">
    <name type="scientific">Virgisporangium aurantiacum</name>
    <dbReference type="NCBI Taxonomy" id="175570"/>
    <lineage>
        <taxon>Bacteria</taxon>
        <taxon>Bacillati</taxon>
        <taxon>Actinomycetota</taxon>
        <taxon>Actinomycetes</taxon>
        <taxon>Micromonosporales</taxon>
        <taxon>Micromonosporaceae</taxon>
        <taxon>Virgisporangium</taxon>
    </lineage>
</organism>
<dbReference type="InterPro" id="IPR035986">
    <property type="entry name" value="PKD_dom_sf"/>
</dbReference>
<evidence type="ECO:0000259" key="3">
    <source>
        <dbReference type="PROSITE" id="PS50093"/>
    </source>
</evidence>
<dbReference type="InterPro" id="IPR011048">
    <property type="entry name" value="Haem_d1_sf"/>
</dbReference>
<dbReference type="InterPro" id="IPR015943">
    <property type="entry name" value="WD40/YVTN_repeat-like_dom_sf"/>
</dbReference>
<dbReference type="EMBL" id="BOPG01000032">
    <property type="protein sequence ID" value="GIJ57534.1"/>
    <property type="molecule type" value="Genomic_DNA"/>
</dbReference>
<dbReference type="PANTHER" id="PTHR30344:SF1">
    <property type="entry name" value="6-PHOSPHOGLUCONOLACTONASE"/>
    <property type="match status" value="1"/>
</dbReference>
<proteinExistence type="inferred from homology"/>
<evidence type="ECO:0000313" key="4">
    <source>
        <dbReference type="EMBL" id="GIJ57534.1"/>
    </source>
</evidence>
<dbReference type="InterPro" id="IPR022409">
    <property type="entry name" value="PKD/Chitinase_dom"/>
</dbReference>
<gene>
    <name evidence="4" type="ORF">Vau01_050500</name>
</gene>
<dbReference type="PANTHER" id="PTHR30344">
    <property type="entry name" value="6-PHOSPHOGLUCONOLACTONASE-RELATED"/>
    <property type="match status" value="1"/>
</dbReference>
<dbReference type="Pfam" id="PF18911">
    <property type="entry name" value="PKD_4"/>
    <property type="match status" value="1"/>
</dbReference>
<feature type="domain" description="PKD" evidence="3">
    <location>
        <begin position="391"/>
        <end position="463"/>
    </location>
</feature>
<dbReference type="Proteomes" id="UP000612585">
    <property type="component" value="Unassembled WGS sequence"/>
</dbReference>
<protein>
    <recommendedName>
        <fullName evidence="3">PKD domain-containing protein</fullName>
    </recommendedName>
</protein>
<comment type="caution">
    <text evidence="4">The sequence shown here is derived from an EMBL/GenBank/DDBJ whole genome shotgun (WGS) entry which is preliminary data.</text>
</comment>
<dbReference type="Pfam" id="PF10282">
    <property type="entry name" value="Lactonase"/>
    <property type="match status" value="1"/>
</dbReference>
<feature type="chain" id="PRO_5035174223" description="PKD domain-containing protein" evidence="2">
    <location>
        <begin position="32"/>
        <end position="493"/>
    </location>
</feature>
<dbReference type="InterPro" id="IPR013783">
    <property type="entry name" value="Ig-like_fold"/>
</dbReference>
<comment type="similarity">
    <text evidence="1">Belongs to the cycloisomerase 2 family.</text>
</comment>
<dbReference type="Gene3D" id="2.60.40.10">
    <property type="entry name" value="Immunoglobulins"/>
    <property type="match status" value="1"/>
</dbReference>
<dbReference type="InterPro" id="IPR000601">
    <property type="entry name" value="PKD_dom"/>
</dbReference>
<dbReference type="GO" id="GO:0005975">
    <property type="term" value="P:carbohydrate metabolic process"/>
    <property type="evidence" value="ECO:0007669"/>
    <property type="project" value="UniProtKB-ARBA"/>
</dbReference>
<dbReference type="SUPFAM" id="SSF49299">
    <property type="entry name" value="PKD domain"/>
    <property type="match status" value="1"/>
</dbReference>
<evidence type="ECO:0000313" key="5">
    <source>
        <dbReference type="Proteomes" id="UP000612585"/>
    </source>
</evidence>
<dbReference type="InterPro" id="IPR050282">
    <property type="entry name" value="Cycloisomerase_2"/>
</dbReference>
<dbReference type="SUPFAM" id="SSF51004">
    <property type="entry name" value="C-terminal (heme d1) domain of cytochrome cd1-nitrite reductase"/>
    <property type="match status" value="1"/>
</dbReference>
<dbReference type="AlphaFoldDB" id="A0A8J4E117"/>
<name>A0A8J4E117_9ACTN</name>
<keyword evidence="5" id="KW-1185">Reference proteome</keyword>